<dbReference type="EMBL" id="AYYR01000044">
    <property type="protein sequence ID" value="KRM75724.1"/>
    <property type="molecule type" value="Genomic_DNA"/>
</dbReference>
<dbReference type="PATRIC" id="fig|1423733.4.peg.2234"/>
<name>A0A0R2BJ92_SECCO</name>
<dbReference type="STRING" id="33960.TY91_03665"/>
<keyword evidence="5 7" id="KW-0472">Membrane</keyword>
<comment type="similarity">
    <text evidence="7">Belongs to the FtsL family.</text>
</comment>
<feature type="compositionally biased region" description="Low complexity" evidence="10">
    <location>
        <begin position="9"/>
        <end position="21"/>
    </location>
</feature>
<feature type="transmembrane region" description="Helical" evidence="7">
    <location>
        <begin position="48"/>
        <end position="67"/>
    </location>
</feature>
<keyword evidence="9" id="KW-0175">Coiled coil</keyword>
<keyword evidence="6 7" id="KW-0131">Cell cycle</keyword>
<evidence type="ECO:0000256" key="6">
    <source>
        <dbReference type="ARBA" id="ARBA00023306"/>
    </source>
</evidence>
<evidence type="ECO:0000256" key="10">
    <source>
        <dbReference type="SAM" id="MobiDB-lite"/>
    </source>
</evidence>
<evidence type="ECO:0000313" key="12">
    <source>
        <dbReference type="Proteomes" id="UP000051845"/>
    </source>
</evidence>
<evidence type="ECO:0000256" key="8">
    <source>
        <dbReference type="NCBIfam" id="TIGR02209"/>
    </source>
</evidence>
<dbReference type="GO" id="GO:0043093">
    <property type="term" value="P:FtsZ-dependent cytokinesis"/>
    <property type="evidence" value="ECO:0007669"/>
    <property type="project" value="UniProtKB-UniRule"/>
</dbReference>
<evidence type="ECO:0000256" key="3">
    <source>
        <dbReference type="ARBA" id="ARBA00022692"/>
    </source>
</evidence>
<dbReference type="Proteomes" id="UP000051845">
    <property type="component" value="Unassembled WGS sequence"/>
</dbReference>
<protein>
    <recommendedName>
        <fullName evidence="7 8">Cell division protein FtsL</fullName>
    </recommendedName>
</protein>
<evidence type="ECO:0000313" key="11">
    <source>
        <dbReference type="EMBL" id="KRM75724.1"/>
    </source>
</evidence>
<dbReference type="InterPro" id="IPR007060">
    <property type="entry name" value="FtsL/DivIC"/>
</dbReference>
<keyword evidence="3 7" id="KW-0812">Transmembrane</keyword>
<evidence type="ECO:0000256" key="2">
    <source>
        <dbReference type="ARBA" id="ARBA00022618"/>
    </source>
</evidence>
<gene>
    <name evidence="7" type="primary">ftsL</name>
    <name evidence="11" type="ORF">FC82_GL002128</name>
</gene>
<dbReference type="GO" id="GO:0032153">
    <property type="term" value="C:cell division site"/>
    <property type="evidence" value="ECO:0007669"/>
    <property type="project" value="UniProtKB-UniRule"/>
</dbReference>
<feature type="coiled-coil region" evidence="9">
    <location>
        <begin position="71"/>
        <end position="105"/>
    </location>
</feature>
<comment type="caution">
    <text evidence="11">The sequence shown here is derived from an EMBL/GenBank/DDBJ whole genome shotgun (WGS) entry which is preliminary data.</text>
</comment>
<dbReference type="InterPro" id="IPR011922">
    <property type="entry name" value="Cell_div_FtsL"/>
</dbReference>
<dbReference type="AlphaFoldDB" id="A0A0R2BJ92"/>
<evidence type="ECO:0000256" key="4">
    <source>
        <dbReference type="ARBA" id="ARBA00022989"/>
    </source>
</evidence>
<keyword evidence="2 7" id="KW-0132">Cell division</keyword>
<dbReference type="NCBIfam" id="TIGR02209">
    <property type="entry name" value="ftsL_broad"/>
    <property type="match status" value="1"/>
</dbReference>
<keyword evidence="4 7" id="KW-1133">Transmembrane helix</keyword>
<evidence type="ECO:0000256" key="1">
    <source>
        <dbReference type="ARBA" id="ARBA00022475"/>
    </source>
</evidence>
<evidence type="ECO:0000256" key="7">
    <source>
        <dbReference type="HAMAP-Rule" id="MF_00910"/>
    </source>
</evidence>
<comment type="subcellular location">
    <subcellularLocation>
        <location evidence="7">Cell membrane</location>
        <topology evidence="7">Single-pass type II membrane protein</topology>
    </subcellularLocation>
    <text evidence="7">Localizes to the division septum where it forms a ring structure.</text>
</comment>
<evidence type="ECO:0000256" key="5">
    <source>
        <dbReference type="ARBA" id="ARBA00023136"/>
    </source>
</evidence>
<organism evidence="11 12">
    <name type="scientific">Secundilactobacillus collinoides DSM 20515 = JCM 1123</name>
    <dbReference type="NCBI Taxonomy" id="1423733"/>
    <lineage>
        <taxon>Bacteria</taxon>
        <taxon>Bacillati</taxon>
        <taxon>Bacillota</taxon>
        <taxon>Bacilli</taxon>
        <taxon>Lactobacillales</taxon>
        <taxon>Lactobacillaceae</taxon>
        <taxon>Secundilactobacillus</taxon>
    </lineage>
</organism>
<proteinExistence type="inferred from homology"/>
<dbReference type="HAMAP" id="MF_00910">
    <property type="entry name" value="FtsL"/>
    <property type="match status" value="1"/>
</dbReference>
<dbReference type="Pfam" id="PF04977">
    <property type="entry name" value="DivIC"/>
    <property type="match status" value="1"/>
</dbReference>
<dbReference type="RefSeq" id="WP_054760145.1">
    <property type="nucleotide sequence ID" value="NZ_AYYR01000044.1"/>
</dbReference>
<reference evidence="11 12" key="1">
    <citation type="journal article" date="2015" name="Genome Announc.">
        <title>Expanding the biotechnology potential of lactobacilli through comparative genomics of 213 strains and associated genera.</title>
        <authorList>
            <person name="Sun Z."/>
            <person name="Harris H.M."/>
            <person name="McCann A."/>
            <person name="Guo C."/>
            <person name="Argimon S."/>
            <person name="Zhang W."/>
            <person name="Yang X."/>
            <person name="Jeffery I.B."/>
            <person name="Cooney J.C."/>
            <person name="Kagawa T.F."/>
            <person name="Liu W."/>
            <person name="Song Y."/>
            <person name="Salvetti E."/>
            <person name="Wrobel A."/>
            <person name="Rasinkangas P."/>
            <person name="Parkhill J."/>
            <person name="Rea M.C."/>
            <person name="O'Sullivan O."/>
            <person name="Ritari J."/>
            <person name="Douillard F.P."/>
            <person name="Paul Ross R."/>
            <person name="Yang R."/>
            <person name="Briner A.E."/>
            <person name="Felis G.E."/>
            <person name="de Vos W.M."/>
            <person name="Barrangou R."/>
            <person name="Klaenhammer T.R."/>
            <person name="Caufield P.W."/>
            <person name="Cui Y."/>
            <person name="Zhang H."/>
            <person name="O'Toole P.W."/>
        </authorList>
    </citation>
    <scope>NUCLEOTIDE SEQUENCE [LARGE SCALE GENOMIC DNA]</scope>
    <source>
        <strain evidence="11 12">DSM 20515</strain>
    </source>
</reference>
<sequence>MALNNLARQTTQTPQPFQATPDEQPLHKAATRTVKLPKYLATSKFEKCLLLVGSLMVVTMMVWLVSLKIGVSSAQQRLQDVNTQITTLQTKNTNKRQEINELSNRSRLEKIAKKDGLSLSNNQIRNVNK</sequence>
<evidence type="ECO:0000256" key="9">
    <source>
        <dbReference type="SAM" id="Coils"/>
    </source>
</evidence>
<comment type="function">
    <text evidence="7">Essential cell division protein.</text>
</comment>
<feature type="region of interest" description="Disordered" evidence="10">
    <location>
        <begin position="1"/>
        <end position="26"/>
    </location>
</feature>
<accession>A0A0R2BJ92</accession>
<dbReference type="GO" id="GO:0005886">
    <property type="term" value="C:plasma membrane"/>
    <property type="evidence" value="ECO:0007669"/>
    <property type="project" value="UniProtKB-SubCell"/>
</dbReference>
<keyword evidence="1 7" id="KW-1003">Cell membrane</keyword>